<feature type="region of interest" description="Disordered" evidence="1">
    <location>
        <begin position="1"/>
        <end position="21"/>
    </location>
</feature>
<sequence length="66" mass="7222">LLARFSGHNVPTLSSSSKNLKLTSNHQKSLLTHSKPIDLIGPLEDEAFLDEVLNDSSGTYGKFKSH</sequence>
<evidence type="ECO:0000313" key="2">
    <source>
        <dbReference type="EMBL" id="MBW0569752.1"/>
    </source>
</evidence>
<evidence type="ECO:0000313" key="3">
    <source>
        <dbReference type="Proteomes" id="UP000765509"/>
    </source>
</evidence>
<dbReference type="EMBL" id="AVOT02084961">
    <property type="protein sequence ID" value="MBW0569752.1"/>
    <property type="molecule type" value="Genomic_DNA"/>
</dbReference>
<organism evidence="2 3">
    <name type="scientific">Austropuccinia psidii MF-1</name>
    <dbReference type="NCBI Taxonomy" id="1389203"/>
    <lineage>
        <taxon>Eukaryota</taxon>
        <taxon>Fungi</taxon>
        <taxon>Dikarya</taxon>
        <taxon>Basidiomycota</taxon>
        <taxon>Pucciniomycotina</taxon>
        <taxon>Pucciniomycetes</taxon>
        <taxon>Pucciniales</taxon>
        <taxon>Sphaerophragmiaceae</taxon>
        <taxon>Austropuccinia</taxon>
    </lineage>
</organism>
<proteinExistence type="predicted"/>
<feature type="compositionally biased region" description="Low complexity" evidence="1">
    <location>
        <begin position="12"/>
        <end position="21"/>
    </location>
</feature>
<reference evidence="2" key="1">
    <citation type="submission" date="2021-03" db="EMBL/GenBank/DDBJ databases">
        <title>Draft genome sequence of rust myrtle Austropuccinia psidii MF-1, a brazilian biotype.</title>
        <authorList>
            <person name="Quecine M.C."/>
            <person name="Pachon D.M.R."/>
            <person name="Bonatelli M.L."/>
            <person name="Correr F.H."/>
            <person name="Franceschini L.M."/>
            <person name="Leite T.F."/>
            <person name="Margarido G.R.A."/>
            <person name="Almeida C.A."/>
            <person name="Ferrarezi J.A."/>
            <person name="Labate C.A."/>
        </authorList>
    </citation>
    <scope>NUCLEOTIDE SEQUENCE</scope>
    <source>
        <strain evidence="2">MF-1</strain>
    </source>
</reference>
<gene>
    <name evidence="2" type="ORF">O181_109467</name>
</gene>
<keyword evidence="3" id="KW-1185">Reference proteome</keyword>
<dbReference type="AlphaFoldDB" id="A0A9Q3PRF2"/>
<protein>
    <submittedName>
        <fullName evidence="2">Uncharacterized protein</fullName>
    </submittedName>
</protein>
<dbReference type="Proteomes" id="UP000765509">
    <property type="component" value="Unassembled WGS sequence"/>
</dbReference>
<dbReference type="OrthoDB" id="2505473at2759"/>
<name>A0A9Q3PRF2_9BASI</name>
<accession>A0A9Q3PRF2</accession>
<feature type="non-terminal residue" evidence="2">
    <location>
        <position position="1"/>
    </location>
</feature>
<evidence type="ECO:0000256" key="1">
    <source>
        <dbReference type="SAM" id="MobiDB-lite"/>
    </source>
</evidence>
<comment type="caution">
    <text evidence="2">The sequence shown here is derived from an EMBL/GenBank/DDBJ whole genome shotgun (WGS) entry which is preliminary data.</text>
</comment>